<proteinExistence type="predicted"/>
<dbReference type="EMBL" id="CAFBQZ010000009">
    <property type="protein sequence ID" value="CAB5070482.1"/>
    <property type="molecule type" value="Genomic_DNA"/>
</dbReference>
<evidence type="ECO:0000313" key="4">
    <source>
        <dbReference type="EMBL" id="CAB4662149.1"/>
    </source>
</evidence>
<feature type="domain" description="Enoyl reductase (ER)" evidence="3">
    <location>
        <begin position="10"/>
        <end position="312"/>
    </location>
</feature>
<protein>
    <submittedName>
        <fullName evidence="7">Unannotated protein</fullName>
    </submittedName>
</protein>
<sequence>MKAIKVSAFGGPDVMEYVEMPDPVPALGEKLIEVTSIGVNYADTLQIDNSYRVPQTLPLFPGLEVAGTTSSGSRVLASVAHGGYAQKAVASESHIIDIPDLITDEQALAMLVQGTTAWHILKTVGHIQPGETVVIHAAAGGVGSIAIQLAKMWGGKVIAVTSAGPKQELAKSLGADVVIDANSTDLQSAMREANGGKRPEMILEMVGGKTFDDSLAVLAPFGRLVTFGMASRIPPTLVQPATLIGGTKTIAGFWLGNCFNSKELLNDVIVELFGLIAQGLIKPVIGEVFPLSQAGRAHREIVGRRTTGKVTLNPAI</sequence>
<dbReference type="EMBL" id="CAFBJH010000043">
    <property type="protein sequence ID" value="CAB4850362.1"/>
    <property type="molecule type" value="Genomic_DNA"/>
</dbReference>
<dbReference type="SUPFAM" id="SSF50129">
    <property type="entry name" value="GroES-like"/>
    <property type="match status" value="1"/>
</dbReference>
<evidence type="ECO:0000313" key="5">
    <source>
        <dbReference type="EMBL" id="CAB4694535.1"/>
    </source>
</evidence>
<dbReference type="AlphaFoldDB" id="A0A6J7BX33"/>
<dbReference type="Pfam" id="PF00107">
    <property type="entry name" value="ADH_zinc_N"/>
    <property type="match status" value="1"/>
</dbReference>
<dbReference type="SUPFAM" id="SSF51735">
    <property type="entry name" value="NAD(P)-binding Rossmann-fold domains"/>
    <property type="match status" value="1"/>
</dbReference>
<evidence type="ECO:0000256" key="1">
    <source>
        <dbReference type="ARBA" id="ARBA00022857"/>
    </source>
</evidence>
<evidence type="ECO:0000313" key="8">
    <source>
        <dbReference type="EMBL" id="CAB5070482.1"/>
    </source>
</evidence>
<dbReference type="EMBL" id="CAEZWS010000019">
    <property type="protein sequence ID" value="CAB4662149.1"/>
    <property type="molecule type" value="Genomic_DNA"/>
</dbReference>
<organism evidence="7">
    <name type="scientific">freshwater metagenome</name>
    <dbReference type="NCBI Taxonomy" id="449393"/>
    <lineage>
        <taxon>unclassified sequences</taxon>
        <taxon>metagenomes</taxon>
        <taxon>ecological metagenomes</taxon>
    </lineage>
</organism>
<dbReference type="EMBL" id="CAEZXT010000020">
    <property type="protein sequence ID" value="CAB4694535.1"/>
    <property type="molecule type" value="Genomic_DNA"/>
</dbReference>
<dbReference type="GO" id="GO:0005829">
    <property type="term" value="C:cytosol"/>
    <property type="evidence" value="ECO:0007669"/>
    <property type="project" value="TreeGrafter"/>
</dbReference>
<dbReference type="InterPro" id="IPR011032">
    <property type="entry name" value="GroES-like_sf"/>
</dbReference>
<dbReference type="InterPro" id="IPR036291">
    <property type="entry name" value="NAD(P)-bd_dom_sf"/>
</dbReference>
<dbReference type="PANTHER" id="PTHR48106">
    <property type="entry name" value="QUINONE OXIDOREDUCTASE PIG3-RELATED"/>
    <property type="match status" value="1"/>
</dbReference>
<dbReference type="InterPro" id="IPR013149">
    <property type="entry name" value="ADH-like_C"/>
</dbReference>
<dbReference type="PANTHER" id="PTHR48106:SF13">
    <property type="entry name" value="QUINONE OXIDOREDUCTASE-RELATED"/>
    <property type="match status" value="1"/>
</dbReference>
<dbReference type="GO" id="GO:0035925">
    <property type="term" value="F:mRNA 3'-UTR AU-rich region binding"/>
    <property type="evidence" value="ECO:0007669"/>
    <property type="project" value="TreeGrafter"/>
</dbReference>
<evidence type="ECO:0000313" key="6">
    <source>
        <dbReference type="EMBL" id="CAB4785950.1"/>
    </source>
</evidence>
<dbReference type="Gene3D" id="3.40.50.720">
    <property type="entry name" value="NAD(P)-binding Rossmann-like Domain"/>
    <property type="match status" value="1"/>
</dbReference>
<evidence type="ECO:0000256" key="2">
    <source>
        <dbReference type="ARBA" id="ARBA00023002"/>
    </source>
</evidence>
<dbReference type="InterPro" id="IPR020843">
    <property type="entry name" value="ER"/>
</dbReference>
<name>A0A6J7BX33_9ZZZZ</name>
<dbReference type="GO" id="GO:0003960">
    <property type="term" value="F:quinone reductase (NADPH) activity"/>
    <property type="evidence" value="ECO:0007669"/>
    <property type="project" value="TreeGrafter"/>
</dbReference>
<dbReference type="EMBL" id="CAEZZZ010000105">
    <property type="protein sequence ID" value="CAB4785950.1"/>
    <property type="molecule type" value="Genomic_DNA"/>
</dbReference>
<evidence type="ECO:0000313" key="7">
    <source>
        <dbReference type="EMBL" id="CAB4850362.1"/>
    </source>
</evidence>
<dbReference type="Gene3D" id="3.90.180.10">
    <property type="entry name" value="Medium-chain alcohol dehydrogenases, catalytic domain"/>
    <property type="match status" value="1"/>
</dbReference>
<dbReference type="CDD" id="cd08241">
    <property type="entry name" value="QOR1"/>
    <property type="match status" value="1"/>
</dbReference>
<keyword evidence="2" id="KW-0560">Oxidoreductase</keyword>
<dbReference type="GO" id="GO:0070402">
    <property type="term" value="F:NADPH binding"/>
    <property type="evidence" value="ECO:0007669"/>
    <property type="project" value="TreeGrafter"/>
</dbReference>
<keyword evidence="1" id="KW-0521">NADP</keyword>
<dbReference type="SMART" id="SM00829">
    <property type="entry name" value="PKS_ER"/>
    <property type="match status" value="1"/>
</dbReference>
<accession>A0A6J7BX33</accession>
<reference evidence="7" key="1">
    <citation type="submission" date="2020-05" db="EMBL/GenBank/DDBJ databases">
        <authorList>
            <person name="Chiriac C."/>
            <person name="Salcher M."/>
            <person name="Ghai R."/>
            <person name="Kavagutti S V."/>
        </authorList>
    </citation>
    <scope>NUCLEOTIDE SEQUENCE</scope>
</reference>
<evidence type="ECO:0000259" key="3">
    <source>
        <dbReference type="SMART" id="SM00829"/>
    </source>
</evidence>
<gene>
    <name evidence="4" type="ORF">UFOPK2288_00526</name>
    <name evidence="5" type="ORF">UFOPK2589_00475</name>
    <name evidence="6" type="ORF">UFOPK2931_01068</name>
    <name evidence="7" type="ORF">UFOPK3287_00773</name>
    <name evidence="8" type="ORF">UFOPK4372_00267</name>
</gene>